<dbReference type="GeneID" id="301323940"/>
<dbReference type="AlphaFoldDB" id="A0AAW4MRX1"/>
<dbReference type="GO" id="GO:0003723">
    <property type="term" value="F:RNA binding"/>
    <property type="evidence" value="ECO:0007669"/>
    <property type="project" value="UniProtKB-KW"/>
</dbReference>
<comment type="caution">
    <text evidence="2">The sequence shown here is derived from an EMBL/GenBank/DDBJ whole genome shotgun (WGS) entry which is preliminary data.</text>
</comment>
<dbReference type="EMBL" id="JAHOEF010000043">
    <property type="protein sequence ID" value="MBV3383030.1"/>
    <property type="molecule type" value="Genomic_DNA"/>
</dbReference>
<dbReference type="Pfam" id="PF13083">
    <property type="entry name" value="KH_KhpA-B"/>
    <property type="match status" value="1"/>
</dbReference>
<dbReference type="InterPro" id="IPR009019">
    <property type="entry name" value="KH_sf_prok-type"/>
</dbReference>
<gene>
    <name evidence="2" type="ORF">KSV97_07330</name>
    <name evidence="3" type="ORF">KSW06_07200</name>
</gene>
<dbReference type="SUPFAM" id="SSF54814">
    <property type="entry name" value="Prokaryotic type KH domain (KH-domain type II)"/>
    <property type="match status" value="1"/>
</dbReference>
<sequence length="84" mass="9678">MDYVKALQDICLELVNDRDKLEVREMPSLDDNAIVLYVYASHDDISKLIGRKGVMANSIRQLMSVSTRGMHKRLDIKFESYGEE</sequence>
<proteinExistence type="predicted"/>
<evidence type="ECO:0000256" key="1">
    <source>
        <dbReference type="ARBA" id="ARBA00022884"/>
    </source>
</evidence>
<evidence type="ECO:0000313" key="4">
    <source>
        <dbReference type="Proteomes" id="UP001196408"/>
    </source>
</evidence>
<dbReference type="EMBL" id="JAHOEL010000041">
    <property type="protein sequence ID" value="MBV3393039.1"/>
    <property type="molecule type" value="Genomic_DNA"/>
</dbReference>
<organism evidence="2 4">
    <name type="scientific">Catenibacterium mitsuokai</name>
    <dbReference type="NCBI Taxonomy" id="100886"/>
    <lineage>
        <taxon>Bacteria</taxon>
        <taxon>Bacillati</taxon>
        <taxon>Bacillota</taxon>
        <taxon>Erysipelotrichia</taxon>
        <taxon>Erysipelotrichales</taxon>
        <taxon>Coprobacillaceae</taxon>
        <taxon>Catenibacterium</taxon>
    </lineage>
</organism>
<reference evidence="2 5" key="1">
    <citation type="submission" date="2021-06" db="EMBL/GenBank/DDBJ databases">
        <title>Collection of gut derived symbiotic bacterial strains cultured from healthy donors.</title>
        <authorList>
            <person name="Lin H."/>
            <person name="Littmann E."/>
            <person name="Pamer E.G."/>
        </authorList>
    </citation>
    <scope>NUCLEOTIDE SEQUENCE</scope>
    <source>
        <strain evidence="3 5">MSK.21.70</strain>
        <strain evidence="2">MSK.21.82</strain>
    </source>
</reference>
<dbReference type="Proteomes" id="UP001197492">
    <property type="component" value="Unassembled WGS sequence"/>
</dbReference>
<keyword evidence="5" id="KW-1185">Reference proteome</keyword>
<protein>
    <submittedName>
        <fullName evidence="2">KH domain-containing protein</fullName>
    </submittedName>
</protein>
<accession>A0AAW4MRX1</accession>
<evidence type="ECO:0000313" key="5">
    <source>
        <dbReference type="Proteomes" id="UP001197492"/>
    </source>
</evidence>
<dbReference type="RefSeq" id="WP_006504719.1">
    <property type="nucleotide sequence ID" value="NZ_CAXVKV010000014.1"/>
</dbReference>
<dbReference type="Proteomes" id="UP001196408">
    <property type="component" value="Unassembled WGS sequence"/>
</dbReference>
<keyword evidence="1" id="KW-0694">RNA-binding</keyword>
<evidence type="ECO:0000313" key="3">
    <source>
        <dbReference type="EMBL" id="MBV3393039.1"/>
    </source>
</evidence>
<evidence type="ECO:0000313" key="2">
    <source>
        <dbReference type="EMBL" id="MBV3383030.1"/>
    </source>
</evidence>
<name>A0AAW4MRX1_9FIRM</name>